<dbReference type="PANTHER" id="PTHR10422">
    <property type="entry name" value="CYTOCHROME C OXIDASE SUBUNIT 1"/>
    <property type="match status" value="1"/>
</dbReference>
<feature type="transmembrane region" description="Helical" evidence="9">
    <location>
        <begin position="462"/>
        <end position="487"/>
    </location>
</feature>
<evidence type="ECO:0000256" key="1">
    <source>
        <dbReference type="ARBA" id="ARBA00004141"/>
    </source>
</evidence>
<evidence type="ECO:0000313" key="11">
    <source>
        <dbReference type="EMBL" id="MCI0182167.1"/>
    </source>
</evidence>
<evidence type="ECO:0000256" key="8">
    <source>
        <dbReference type="RuleBase" id="RU000370"/>
    </source>
</evidence>
<evidence type="ECO:0000313" key="12">
    <source>
        <dbReference type="Proteomes" id="UP001139263"/>
    </source>
</evidence>
<feature type="transmembrane region" description="Helical" evidence="9">
    <location>
        <begin position="359"/>
        <end position="381"/>
    </location>
</feature>
<keyword evidence="5 9" id="KW-1133">Transmembrane helix</keyword>
<dbReference type="Pfam" id="PF00115">
    <property type="entry name" value="COX1"/>
    <property type="match status" value="1"/>
</dbReference>
<dbReference type="Proteomes" id="UP001139263">
    <property type="component" value="Unassembled WGS sequence"/>
</dbReference>
<dbReference type="PANTHER" id="PTHR10422:SF18">
    <property type="entry name" value="CYTOCHROME C OXIDASE SUBUNIT 1"/>
    <property type="match status" value="1"/>
</dbReference>
<keyword evidence="8" id="KW-0813">Transport</keyword>
<evidence type="ECO:0000259" key="10">
    <source>
        <dbReference type="PROSITE" id="PS50855"/>
    </source>
</evidence>
<keyword evidence="8" id="KW-0479">Metal-binding</keyword>
<feature type="transmembrane region" description="Helical" evidence="9">
    <location>
        <begin position="545"/>
        <end position="567"/>
    </location>
</feature>
<keyword evidence="6 9" id="KW-0472">Membrane</keyword>
<evidence type="ECO:0000256" key="2">
    <source>
        <dbReference type="ARBA" id="ARBA00022660"/>
    </source>
</evidence>
<feature type="transmembrane region" description="Helical" evidence="9">
    <location>
        <begin position="240"/>
        <end position="264"/>
    </location>
</feature>
<evidence type="ECO:0000256" key="4">
    <source>
        <dbReference type="ARBA" id="ARBA00022982"/>
    </source>
</evidence>
<dbReference type="PROSITE" id="PS00077">
    <property type="entry name" value="COX1_CUB"/>
    <property type="match status" value="1"/>
</dbReference>
<evidence type="ECO:0000256" key="3">
    <source>
        <dbReference type="ARBA" id="ARBA00022692"/>
    </source>
</evidence>
<dbReference type="SUPFAM" id="SSF81442">
    <property type="entry name" value="Cytochrome c oxidase subunit I-like"/>
    <property type="match status" value="1"/>
</dbReference>
<feature type="transmembrane region" description="Helical" evidence="9">
    <location>
        <begin position="299"/>
        <end position="316"/>
    </location>
</feature>
<organism evidence="11 12">
    <name type="scientific">Sulfoacidibacillus ferrooxidans</name>
    <dbReference type="NCBI Taxonomy" id="2005001"/>
    <lineage>
        <taxon>Bacteria</taxon>
        <taxon>Bacillati</taxon>
        <taxon>Bacillota</taxon>
        <taxon>Bacilli</taxon>
        <taxon>Bacillales</taxon>
        <taxon>Alicyclobacillaceae</taxon>
        <taxon>Sulfoacidibacillus</taxon>
    </lineage>
</organism>
<comment type="caution">
    <text evidence="11">The sequence shown here is derived from an EMBL/GenBank/DDBJ whole genome shotgun (WGS) entry which is preliminary data.</text>
</comment>
<evidence type="ECO:0000256" key="7">
    <source>
        <dbReference type="ARBA" id="ARBA00025218"/>
    </source>
</evidence>
<feature type="transmembrane region" description="Helical" evidence="9">
    <location>
        <begin position="64"/>
        <end position="83"/>
    </location>
</feature>
<keyword evidence="12" id="KW-1185">Reference proteome</keyword>
<proteinExistence type="inferred from homology"/>
<dbReference type="AlphaFoldDB" id="A0A9X1VA18"/>
<accession>A0A9X1VA18</accession>
<feature type="transmembrane region" description="Helical" evidence="9">
    <location>
        <begin position="202"/>
        <end position="220"/>
    </location>
</feature>
<dbReference type="InterPro" id="IPR000883">
    <property type="entry name" value="Cyt_C_Oxase_1"/>
</dbReference>
<comment type="function">
    <text evidence="7">Cytochrome c oxidase is the component of the respiratory chain that catalyzes the reduction of oxygen to water. Subunits 1-3 form the functional core of the enzyme complex. CO I is the catalytic subunit of the enzyme. Electrons originating in cytochrome c are transferred via the copper A center of subunit 2 and heme A of subunit 1 to the bimetallic center formed by heme A3 and copper B.</text>
</comment>
<keyword evidence="8" id="KW-0349">Heme</keyword>
<feature type="transmembrane region" description="Helical" evidence="9">
    <location>
        <begin position="328"/>
        <end position="347"/>
    </location>
</feature>
<feature type="transmembrane region" description="Helical" evidence="9">
    <location>
        <begin position="26"/>
        <end position="44"/>
    </location>
</feature>
<dbReference type="GO" id="GO:0004129">
    <property type="term" value="F:cytochrome-c oxidase activity"/>
    <property type="evidence" value="ECO:0007669"/>
    <property type="project" value="InterPro"/>
</dbReference>
<dbReference type="GO" id="GO:0015990">
    <property type="term" value="P:electron transport coupled proton transport"/>
    <property type="evidence" value="ECO:0007669"/>
    <property type="project" value="TreeGrafter"/>
</dbReference>
<dbReference type="Gene3D" id="1.20.210.10">
    <property type="entry name" value="Cytochrome c oxidase-like, subunit I domain"/>
    <property type="match status" value="1"/>
</dbReference>
<feature type="transmembrane region" description="Helical" evidence="9">
    <location>
        <begin position="499"/>
        <end position="524"/>
    </location>
</feature>
<feature type="transmembrane region" description="Helical" evidence="9">
    <location>
        <begin position="117"/>
        <end position="137"/>
    </location>
</feature>
<reference evidence="11" key="1">
    <citation type="submission" date="2022-03" db="EMBL/GenBank/DDBJ databases">
        <title>Draft Genome Sequence of Firmicute Strain S0AB, a Heterotrophic Iron/Sulfur-Oxidizing Extreme Acidophile.</title>
        <authorList>
            <person name="Vergara E."/>
            <person name="Pakostova E."/>
            <person name="Johnson D.B."/>
            <person name="Holmes D.S."/>
        </authorList>
    </citation>
    <scope>NUCLEOTIDE SEQUENCE</scope>
    <source>
        <strain evidence="11">S0AB</strain>
    </source>
</reference>
<dbReference type="InterPro" id="IPR023616">
    <property type="entry name" value="Cyt_c_oxase-like_su1_dom"/>
</dbReference>
<dbReference type="InterPro" id="IPR036927">
    <property type="entry name" value="Cyt_c_oxase-like_su1_sf"/>
</dbReference>
<dbReference type="InterPro" id="IPR023615">
    <property type="entry name" value="Cyt_c_Oxase_su1_BS"/>
</dbReference>
<dbReference type="GO" id="GO:0016020">
    <property type="term" value="C:membrane"/>
    <property type="evidence" value="ECO:0007669"/>
    <property type="project" value="UniProtKB-SubCell"/>
</dbReference>
<comment type="similarity">
    <text evidence="8">Belongs to the heme-copper respiratory oxidase family.</text>
</comment>
<protein>
    <submittedName>
        <fullName evidence="11">Cytochrome c oxidase subunit 1</fullName>
    </submittedName>
</protein>
<dbReference type="GO" id="GO:0009060">
    <property type="term" value="P:aerobic respiration"/>
    <property type="evidence" value="ECO:0007669"/>
    <property type="project" value="InterPro"/>
</dbReference>
<comment type="subcellular location">
    <subcellularLocation>
        <location evidence="1">Membrane</location>
        <topology evidence="1">Multi-pass membrane protein</topology>
    </subcellularLocation>
</comment>
<feature type="transmembrane region" description="Helical" evidence="9">
    <location>
        <begin position="393"/>
        <end position="419"/>
    </location>
</feature>
<dbReference type="EMBL" id="JALBUF010000001">
    <property type="protein sequence ID" value="MCI0182167.1"/>
    <property type="molecule type" value="Genomic_DNA"/>
</dbReference>
<name>A0A9X1VA18_9BACL</name>
<dbReference type="PROSITE" id="PS50855">
    <property type="entry name" value="COX1"/>
    <property type="match status" value="1"/>
</dbReference>
<sequence>MVSSVVSDMQGARSAHMKVKRMLPPVVRGLLWALIGFLIVNTLVSEVFDRMPYHPYVTRPSVTLGWVAAVIGWLLGVGAWEGFMKPYFGGTADWVVPNDWRKYFMYSIDHKVIGMQYIFSSLGGFLIAGFAAMLMRLELMKDHMWIFNNPGAYLSTVGIHGTVMMFSVGTVALIGGFGNYIVPLMIGANSTAYPRMSGISQWLVPAGIATVVLSPILGQWTTGWRGYEPLAGQDPAGIVFYYLGVFALTTSSLMVSINLTATILFKRAPGLTWNRIPMYAWGMLTVSLLNLIWLPEIQMTFLMGLLSAIIPLPYFSQLGSPLTYMEMFWLFGHPEVYIIVVPAFALWQELLPVMGQKSLFARQWGIIGLVFVMILSGLVWAHHMFTNMRNSQMLPFSFFTEMISIPTGFSFLVAIGTMWKSNLRLNTPTLFILMSLFNFLIGGVTGVLLADPVVNLQAHDTFFVIAHFHYTIIGGMVFSWFAAFYYWLPKFSGRMYNEFWGKIGAIWVFIGFNGVFFQLFLLGLKGMNRWVPVYPSYLQPMNFEISLFGFLLGLGFVFNFLHIAWMWHKGPVVGNNPWHSKTLEWQTSSPPANTNFDPIPQVIGSFYDYSDSKLAVATPYSDKKS</sequence>
<feature type="domain" description="Cytochrome oxidase subunit I profile" evidence="10">
    <location>
        <begin position="94"/>
        <end position="603"/>
    </location>
</feature>
<dbReference type="PRINTS" id="PR01165">
    <property type="entry name" value="CYCOXIDASEI"/>
</dbReference>
<evidence type="ECO:0000256" key="6">
    <source>
        <dbReference type="ARBA" id="ARBA00023136"/>
    </source>
</evidence>
<keyword evidence="4 8" id="KW-0249">Electron transport</keyword>
<evidence type="ECO:0000256" key="5">
    <source>
        <dbReference type="ARBA" id="ARBA00022989"/>
    </source>
</evidence>
<dbReference type="GO" id="GO:0020037">
    <property type="term" value="F:heme binding"/>
    <property type="evidence" value="ECO:0007669"/>
    <property type="project" value="InterPro"/>
</dbReference>
<feature type="transmembrane region" description="Helical" evidence="9">
    <location>
        <begin position="276"/>
        <end position="293"/>
    </location>
</feature>
<feature type="transmembrane region" description="Helical" evidence="9">
    <location>
        <begin position="157"/>
        <end position="182"/>
    </location>
</feature>
<keyword evidence="8" id="KW-0408">Iron</keyword>
<gene>
    <name evidence="11" type="primary">ctaD_1</name>
    <name evidence="11" type="ORF">MM817_00423</name>
</gene>
<evidence type="ECO:0000256" key="9">
    <source>
        <dbReference type="SAM" id="Phobius"/>
    </source>
</evidence>
<dbReference type="GO" id="GO:0022904">
    <property type="term" value="P:respiratory electron transport chain"/>
    <property type="evidence" value="ECO:0007669"/>
    <property type="project" value="TreeGrafter"/>
</dbReference>
<feature type="transmembrane region" description="Helical" evidence="9">
    <location>
        <begin position="431"/>
        <end position="450"/>
    </location>
</feature>
<keyword evidence="3 8" id="KW-0812">Transmembrane</keyword>
<keyword evidence="2 8" id="KW-0679">Respiratory chain</keyword>